<accession>A0A344LFP4</accession>
<name>A0A344LFP4_9PSEU</name>
<evidence type="ECO:0000256" key="1">
    <source>
        <dbReference type="SAM" id="MobiDB-lite"/>
    </source>
</evidence>
<organism evidence="2 3">
    <name type="scientific">Amycolatopsis albispora</name>
    <dbReference type="NCBI Taxonomy" id="1804986"/>
    <lineage>
        <taxon>Bacteria</taxon>
        <taxon>Bacillati</taxon>
        <taxon>Actinomycetota</taxon>
        <taxon>Actinomycetes</taxon>
        <taxon>Pseudonocardiales</taxon>
        <taxon>Pseudonocardiaceae</taxon>
        <taxon>Amycolatopsis</taxon>
    </lineage>
</organism>
<dbReference type="RefSeq" id="WP_113695929.1">
    <property type="nucleotide sequence ID" value="NZ_CP015163.1"/>
</dbReference>
<dbReference type="SUPFAM" id="SSF140453">
    <property type="entry name" value="EsxAB dimer-like"/>
    <property type="match status" value="1"/>
</dbReference>
<sequence length="102" mass="10383">MGGHKVDADAMASASKKMTEFAEDVTDGTKELEKSKITAKEFGEAHGTHAETYTTSVATLAAAVKGYTTALTGFAANVAAGGKSYTANDQSQSSAMNNAGSN</sequence>
<dbReference type="AlphaFoldDB" id="A0A344LFP4"/>
<dbReference type="KEGG" id="aab:A4R43_34135"/>
<evidence type="ECO:0000313" key="2">
    <source>
        <dbReference type="EMBL" id="AXB46868.1"/>
    </source>
</evidence>
<dbReference type="OrthoDB" id="3627803at2"/>
<dbReference type="EMBL" id="CP015163">
    <property type="protein sequence ID" value="AXB46868.1"/>
    <property type="molecule type" value="Genomic_DNA"/>
</dbReference>
<protein>
    <recommendedName>
        <fullName evidence="4">ESX-1 secretion-associated protein</fullName>
    </recommendedName>
</protein>
<evidence type="ECO:0000313" key="3">
    <source>
        <dbReference type="Proteomes" id="UP000250434"/>
    </source>
</evidence>
<feature type="region of interest" description="Disordered" evidence="1">
    <location>
        <begin position="1"/>
        <end position="29"/>
    </location>
</feature>
<gene>
    <name evidence="2" type="ORF">A4R43_34135</name>
</gene>
<proteinExistence type="predicted"/>
<evidence type="ECO:0008006" key="4">
    <source>
        <dbReference type="Google" id="ProtNLM"/>
    </source>
</evidence>
<dbReference type="Proteomes" id="UP000250434">
    <property type="component" value="Chromosome"/>
</dbReference>
<reference evidence="2 3" key="1">
    <citation type="submission" date="2016-04" db="EMBL/GenBank/DDBJ databases">
        <title>Complete genome sequence and analysis of deep-sea sediment isolate, Amycolatopsis sp. WP1.</title>
        <authorList>
            <person name="Wang H."/>
            <person name="Chen S."/>
            <person name="Wu Q."/>
        </authorList>
    </citation>
    <scope>NUCLEOTIDE SEQUENCE [LARGE SCALE GENOMIC DNA]</scope>
    <source>
        <strain evidence="2 3">WP1</strain>
    </source>
</reference>
<keyword evidence="3" id="KW-1185">Reference proteome</keyword>
<dbReference type="Gene3D" id="1.10.287.1060">
    <property type="entry name" value="ESAT-6-like"/>
    <property type="match status" value="1"/>
</dbReference>
<dbReference type="InterPro" id="IPR036689">
    <property type="entry name" value="ESAT-6-like_sf"/>
</dbReference>